<evidence type="ECO:0000313" key="2">
    <source>
        <dbReference type="Proteomes" id="UP000027138"/>
    </source>
</evidence>
<name>A0A067LJ62_JATCU</name>
<organism evidence="1 2">
    <name type="scientific">Jatropha curcas</name>
    <name type="common">Barbados nut</name>
    <dbReference type="NCBI Taxonomy" id="180498"/>
    <lineage>
        <taxon>Eukaryota</taxon>
        <taxon>Viridiplantae</taxon>
        <taxon>Streptophyta</taxon>
        <taxon>Embryophyta</taxon>
        <taxon>Tracheophyta</taxon>
        <taxon>Spermatophyta</taxon>
        <taxon>Magnoliopsida</taxon>
        <taxon>eudicotyledons</taxon>
        <taxon>Gunneridae</taxon>
        <taxon>Pentapetalae</taxon>
        <taxon>rosids</taxon>
        <taxon>fabids</taxon>
        <taxon>Malpighiales</taxon>
        <taxon>Euphorbiaceae</taxon>
        <taxon>Crotonoideae</taxon>
        <taxon>Jatropheae</taxon>
        <taxon>Jatropha</taxon>
    </lineage>
</organism>
<dbReference type="AlphaFoldDB" id="A0A067LJ62"/>
<accession>A0A067LJ62</accession>
<dbReference type="Proteomes" id="UP000027138">
    <property type="component" value="Unassembled WGS sequence"/>
</dbReference>
<gene>
    <name evidence="1" type="ORF">JCGZ_22918</name>
</gene>
<protein>
    <submittedName>
        <fullName evidence="1">Uncharacterized protein</fullName>
    </submittedName>
</protein>
<sequence>MDTVHEIREHTGLCTLVRASEGKDVRMMESFDLVGPIGQFVTQTGRNWEELLMAKELLGKGHGGTDILKIGTEVLQPGTDQGDRQAPNGIDLGLIGTGQKLVGANQGKLLPYPWPLILRFSSFRRSVRGPNDVRLS</sequence>
<proteinExistence type="predicted"/>
<evidence type="ECO:0000313" key="1">
    <source>
        <dbReference type="EMBL" id="KDP44289.1"/>
    </source>
</evidence>
<dbReference type="EMBL" id="KK914255">
    <property type="protein sequence ID" value="KDP44289.1"/>
    <property type="molecule type" value="Genomic_DNA"/>
</dbReference>
<keyword evidence="2" id="KW-1185">Reference proteome</keyword>
<reference evidence="1 2" key="1">
    <citation type="journal article" date="2014" name="PLoS ONE">
        <title>Global Analysis of Gene Expression Profiles in Physic Nut (Jatropha curcas L.) Seedlings Exposed to Salt Stress.</title>
        <authorList>
            <person name="Zhang L."/>
            <person name="Zhang C."/>
            <person name="Wu P."/>
            <person name="Chen Y."/>
            <person name="Li M."/>
            <person name="Jiang H."/>
            <person name="Wu G."/>
        </authorList>
    </citation>
    <scope>NUCLEOTIDE SEQUENCE [LARGE SCALE GENOMIC DNA]</scope>
    <source>
        <strain evidence="2">cv. GZQX0401</strain>
        <tissue evidence="1">Young leaves</tissue>
    </source>
</reference>